<feature type="domain" description="Mechanosensitive ion channel MscS" evidence="8">
    <location>
        <begin position="180"/>
        <end position="247"/>
    </location>
</feature>
<dbReference type="InterPro" id="IPR049142">
    <property type="entry name" value="MS_channel_1st"/>
</dbReference>
<feature type="transmembrane region" description="Helical" evidence="7">
    <location>
        <begin position="94"/>
        <end position="113"/>
    </location>
</feature>
<organism evidence="11 12">
    <name type="scientific">Sedimentibacter acidaminivorans</name>
    <dbReference type="NCBI Taxonomy" id="913099"/>
    <lineage>
        <taxon>Bacteria</taxon>
        <taxon>Bacillati</taxon>
        <taxon>Bacillota</taxon>
        <taxon>Tissierellia</taxon>
        <taxon>Sedimentibacter</taxon>
    </lineage>
</organism>
<evidence type="ECO:0000256" key="2">
    <source>
        <dbReference type="ARBA" id="ARBA00008017"/>
    </source>
</evidence>
<dbReference type="SUPFAM" id="SSF82689">
    <property type="entry name" value="Mechanosensitive channel protein MscS (YggB), C-terminal domain"/>
    <property type="match status" value="1"/>
</dbReference>
<dbReference type="PANTHER" id="PTHR30566:SF5">
    <property type="entry name" value="MECHANOSENSITIVE ION CHANNEL PROTEIN 1, MITOCHONDRIAL-RELATED"/>
    <property type="match status" value="1"/>
</dbReference>
<feature type="transmembrane region" description="Helical" evidence="7">
    <location>
        <begin position="65"/>
        <end position="88"/>
    </location>
</feature>
<gene>
    <name evidence="11" type="ORF">J2Z76_000809</name>
</gene>
<evidence type="ECO:0000259" key="10">
    <source>
        <dbReference type="Pfam" id="PF21088"/>
    </source>
</evidence>
<evidence type="ECO:0000259" key="8">
    <source>
        <dbReference type="Pfam" id="PF00924"/>
    </source>
</evidence>
<comment type="similarity">
    <text evidence="2">Belongs to the MscS (TC 1.A.23) family.</text>
</comment>
<feature type="domain" description="Mechanosensitive ion channel MscS C-terminal" evidence="9">
    <location>
        <begin position="253"/>
        <end position="340"/>
    </location>
</feature>
<dbReference type="InterPro" id="IPR011014">
    <property type="entry name" value="MscS_channel_TM-2"/>
</dbReference>
<dbReference type="SUPFAM" id="SSF82861">
    <property type="entry name" value="Mechanosensitive channel protein MscS (YggB), transmembrane region"/>
    <property type="match status" value="1"/>
</dbReference>
<dbReference type="InterPro" id="IPR011066">
    <property type="entry name" value="MscS_channel_C_sf"/>
</dbReference>
<comment type="subcellular location">
    <subcellularLocation>
        <location evidence="1">Cell membrane</location>
        <topology evidence="1">Multi-pass membrane protein</topology>
    </subcellularLocation>
</comment>
<accession>A0ABS4GBA0</accession>
<dbReference type="Pfam" id="PF21082">
    <property type="entry name" value="MS_channel_3rd"/>
    <property type="match status" value="1"/>
</dbReference>
<dbReference type="InterPro" id="IPR010920">
    <property type="entry name" value="LSM_dom_sf"/>
</dbReference>
<feature type="transmembrane region" description="Helical" evidence="7">
    <location>
        <begin position="12"/>
        <end position="35"/>
    </location>
</feature>
<comment type="caution">
    <text evidence="11">The sequence shown here is derived from an EMBL/GenBank/DDBJ whole genome shotgun (WGS) entry which is preliminary data.</text>
</comment>
<evidence type="ECO:0000256" key="5">
    <source>
        <dbReference type="ARBA" id="ARBA00022989"/>
    </source>
</evidence>
<evidence type="ECO:0000256" key="6">
    <source>
        <dbReference type="ARBA" id="ARBA00023136"/>
    </source>
</evidence>
<dbReference type="Pfam" id="PF00924">
    <property type="entry name" value="MS_channel_2nd"/>
    <property type="match status" value="1"/>
</dbReference>
<evidence type="ECO:0000313" key="12">
    <source>
        <dbReference type="Proteomes" id="UP001519342"/>
    </source>
</evidence>
<dbReference type="SUPFAM" id="SSF50182">
    <property type="entry name" value="Sm-like ribonucleoproteins"/>
    <property type="match status" value="1"/>
</dbReference>
<reference evidence="11 12" key="1">
    <citation type="submission" date="2021-03" db="EMBL/GenBank/DDBJ databases">
        <title>Genomic Encyclopedia of Type Strains, Phase IV (KMG-IV): sequencing the most valuable type-strain genomes for metagenomic binning, comparative biology and taxonomic classification.</title>
        <authorList>
            <person name="Goeker M."/>
        </authorList>
    </citation>
    <scope>NUCLEOTIDE SEQUENCE [LARGE SCALE GENOMIC DNA]</scope>
    <source>
        <strain evidence="11 12">DSM 24004</strain>
    </source>
</reference>
<evidence type="ECO:0000313" key="11">
    <source>
        <dbReference type="EMBL" id="MBP1924952.1"/>
    </source>
</evidence>
<dbReference type="Gene3D" id="1.10.287.1260">
    <property type="match status" value="1"/>
</dbReference>
<dbReference type="EMBL" id="JAGGKS010000002">
    <property type="protein sequence ID" value="MBP1924952.1"/>
    <property type="molecule type" value="Genomic_DNA"/>
</dbReference>
<feature type="domain" description="Mechanosensitive ion channel transmembrane helices 2/3" evidence="10">
    <location>
        <begin position="137"/>
        <end position="179"/>
    </location>
</feature>
<dbReference type="InterPro" id="IPR023408">
    <property type="entry name" value="MscS_beta-dom_sf"/>
</dbReference>
<dbReference type="InterPro" id="IPR049278">
    <property type="entry name" value="MS_channel_C"/>
</dbReference>
<name>A0ABS4GBA0_9FIRM</name>
<keyword evidence="5 7" id="KW-1133">Transmembrane helix</keyword>
<dbReference type="Gene3D" id="2.30.30.60">
    <property type="match status" value="1"/>
</dbReference>
<keyword evidence="3" id="KW-1003">Cell membrane</keyword>
<keyword evidence="12" id="KW-1185">Reference proteome</keyword>
<keyword evidence="6 7" id="KW-0472">Membrane</keyword>
<keyword evidence="4 7" id="KW-0812">Transmembrane</keyword>
<evidence type="ECO:0000259" key="9">
    <source>
        <dbReference type="Pfam" id="PF21082"/>
    </source>
</evidence>
<dbReference type="Proteomes" id="UP001519342">
    <property type="component" value="Unassembled WGS sequence"/>
</dbReference>
<protein>
    <submittedName>
        <fullName evidence="11">MscS family membrane protein</fullName>
    </submittedName>
</protein>
<dbReference type="Pfam" id="PF21088">
    <property type="entry name" value="MS_channel_1st"/>
    <property type="match status" value="1"/>
</dbReference>
<sequence>MSIFIGEIYLEIIIYALLIVFAFLILKNFVVRYIIKFLKKISERYKFKGLALMVDSLERPLRNMFLYTGIYFALSIFPLNSQISLFIYRVFRTFIIITITQCLLNLVTAYSVVLGDNLTFKEEKPLISKTLFPLLSKILKVLIIVLAIVAIASEFDFKQLASILAGVGIGGAAIALASQDLIKNFFGGFIVLTDRSFDVGDYINIDSTEGTVEELGLRSTKIRTLGQELVVVPNSKFTSGAVMNYTKRSQRRVSFRVGATYDTSAQKLKTLIEKIKTMLDSHPMVKEDSVIVKFDNFGSSSLDIWVQCMVNTGNYGEFLSIKDEINFNIMNLFEEEGVSFAFPSMSVYMEKNI</sequence>
<dbReference type="Gene3D" id="3.30.70.100">
    <property type="match status" value="1"/>
</dbReference>
<feature type="transmembrane region" description="Helical" evidence="7">
    <location>
        <begin position="134"/>
        <end position="153"/>
    </location>
</feature>
<proteinExistence type="inferred from homology"/>
<feature type="transmembrane region" description="Helical" evidence="7">
    <location>
        <begin position="159"/>
        <end position="177"/>
    </location>
</feature>
<evidence type="ECO:0000256" key="4">
    <source>
        <dbReference type="ARBA" id="ARBA00022692"/>
    </source>
</evidence>
<dbReference type="PANTHER" id="PTHR30566">
    <property type="entry name" value="YNAI-RELATED MECHANOSENSITIVE ION CHANNEL"/>
    <property type="match status" value="1"/>
</dbReference>
<dbReference type="RefSeq" id="WP_209510710.1">
    <property type="nucleotide sequence ID" value="NZ_JAGGKS010000002.1"/>
</dbReference>
<evidence type="ECO:0000256" key="1">
    <source>
        <dbReference type="ARBA" id="ARBA00004651"/>
    </source>
</evidence>
<evidence type="ECO:0000256" key="7">
    <source>
        <dbReference type="SAM" id="Phobius"/>
    </source>
</evidence>
<dbReference type="InterPro" id="IPR006685">
    <property type="entry name" value="MscS_channel_2nd"/>
</dbReference>
<evidence type="ECO:0000256" key="3">
    <source>
        <dbReference type="ARBA" id="ARBA00022475"/>
    </source>
</evidence>